<reference evidence="2 3" key="1">
    <citation type="submission" date="2018-12" db="EMBL/GenBank/DDBJ databases">
        <authorList>
            <person name="Li F."/>
        </authorList>
    </citation>
    <scope>NUCLEOTIDE SEQUENCE [LARGE SCALE GENOMIC DNA]</scope>
    <source>
        <strain evidence="2 3">11W25H-1</strain>
    </source>
</reference>
<dbReference type="AlphaFoldDB" id="A0A3S4DJL8"/>
<evidence type="ECO:0000313" key="2">
    <source>
        <dbReference type="EMBL" id="RWZ52950.1"/>
    </source>
</evidence>
<gene>
    <name evidence="2" type="ORF">ELQ90_03165</name>
</gene>
<sequence>MTATPSAAPDADSVTMQSTFLSITAIPLSPAPRPAGIENGPPIPSVHATSISASPGRSSSSGVVFFTTESVPYG</sequence>
<dbReference type="EMBL" id="RZNB01000001">
    <property type="protein sequence ID" value="RWZ52950.1"/>
    <property type="molecule type" value="Genomic_DNA"/>
</dbReference>
<keyword evidence="3" id="KW-1185">Reference proteome</keyword>
<feature type="compositionally biased region" description="Low complexity" evidence="1">
    <location>
        <begin position="50"/>
        <end position="61"/>
    </location>
</feature>
<accession>A0A3S4DJL8</accession>
<name>A0A3S4DJL8_9MICO</name>
<protein>
    <submittedName>
        <fullName evidence="2">Uncharacterized protein</fullName>
    </submittedName>
</protein>
<feature type="region of interest" description="Disordered" evidence="1">
    <location>
        <begin position="32"/>
        <end position="61"/>
    </location>
</feature>
<organism evidence="2 3">
    <name type="scientific">Labedella phragmitis</name>
    <dbReference type="NCBI Taxonomy" id="2498849"/>
    <lineage>
        <taxon>Bacteria</taxon>
        <taxon>Bacillati</taxon>
        <taxon>Actinomycetota</taxon>
        <taxon>Actinomycetes</taxon>
        <taxon>Micrococcales</taxon>
        <taxon>Microbacteriaceae</taxon>
        <taxon>Labedella</taxon>
    </lineage>
</organism>
<evidence type="ECO:0000256" key="1">
    <source>
        <dbReference type="SAM" id="MobiDB-lite"/>
    </source>
</evidence>
<comment type="caution">
    <text evidence="2">The sequence shown here is derived from an EMBL/GenBank/DDBJ whole genome shotgun (WGS) entry which is preliminary data.</text>
</comment>
<proteinExistence type="predicted"/>
<dbReference type="Proteomes" id="UP000288547">
    <property type="component" value="Unassembled WGS sequence"/>
</dbReference>
<evidence type="ECO:0000313" key="3">
    <source>
        <dbReference type="Proteomes" id="UP000288547"/>
    </source>
</evidence>